<dbReference type="EMBL" id="KN880518">
    <property type="protein sequence ID" value="KIY67731.1"/>
    <property type="molecule type" value="Genomic_DNA"/>
</dbReference>
<dbReference type="AlphaFoldDB" id="A0A0D7BDT5"/>
<evidence type="ECO:0000256" key="1">
    <source>
        <dbReference type="SAM" id="MobiDB-lite"/>
    </source>
</evidence>
<feature type="transmembrane region" description="Helical" evidence="2">
    <location>
        <begin position="91"/>
        <end position="111"/>
    </location>
</feature>
<evidence type="ECO:0000313" key="4">
    <source>
        <dbReference type="Proteomes" id="UP000054007"/>
    </source>
</evidence>
<feature type="region of interest" description="Disordered" evidence="1">
    <location>
        <begin position="301"/>
        <end position="356"/>
    </location>
</feature>
<proteinExistence type="predicted"/>
<organism evidence="3 4">
    <name type="scientific">Cylindrobasidium torrendii FP15055 ss-10</name>
    <dbReference type="NCBI Taxonomy" id="1314674"/>
    <lineage>
        <taxon>Eukaryota</taxon>
        <taxon>Fungi</taxon>
        <taxon>Dikarya</taxon>
        <taxon>Basidiomycota</taxon>
        <taxon>Agaricomycotina</taxon>
        <taxon>Agaricomycetes</taxon>
        <taxon>Agaricomycetidae</taxon>
        <taxon>Agaricales</taxon>
        <taxon>Marasmiineae</taxon>
        <taxon>Physalacriaceae</taxon>
        <taxon>Cylindrobasidium</taxon>
    </lineage>
</organism>
<evidence type="ECO:0000256" key="2">
    <source>
        <dbReference type="SAM" id="Phobius"/>
    </source>
</evidence>
<reference evidence="3 4" key="1">
    <citation type="journal article" date="2015" name="Fungal Genet. Biol.">
        <title>Evolution of novel wood decay mechanisms in Agaricales revealed by the genome sequences of Fistulina hepatica and Cylindrobasidium torrendii.</title>
        <authorList>
            <person name="Floudas D."/>
            <person name="Held B.W."/>
            <person name="Riley R."/>
            <person name="Nagy L.G."/>
            <person name="Koehler G."/>
            <person name="Ransdell A.S."/>
            <person name="Younus H."/>
            <person name="Chow J."/>
            <person name="Chiniquy J."/>
            <person name="Lipzen A."/>
            <person name="Tritt A."/>
            <person name="Sun H."/>
            <person name="Haridas S."/>
            <person name="LaButti K."/>
            <person name="Ohm R.A."/>
            <person name="Kues U."/>
            <person name="Blanchette R.A."/>
            <person name="Grigoriev I.V."/>
            <person name="Minto R.E."/>
            <person name="Hibbett D.S."/>
        </authorList>
    </citation>
    <scope>NUCLEOTIDE SEQUENCE [LARGE SCALE GENOMIC DNA]</scope>
    <source>
        <strain evidence="3 4">FP15055 ss-10</strain>
    </source>
</reference>
<evidence type="ECO:0000313" key="3">
    <source>
        <dbReference type="EMBL" id="KIY67731.1"/>
    </source>
</evidence>
<keyword evidence="2" id="KW-0812">Transmembrane</keyword>
<protein>
    <submittedName>
        <fullName evidence="3">Uncharacterized protein</fullName>
    </submittedName>
</protein>
<dbReference type="Proteomes" id="UP000054007">
    <property type="component" value="Unassembled WGS sequence"/>
</dbReference>
<keyword evidence="4" id="KW-1185">Reference proteome</keyword>
<keyword evidence="2" id="KW-0472">Membrane</keyword>
<dbReference type="STRING" id="1314674.A0A0D7BDT5"/>
<feature type="transmembrane region" description="Helical" evidence="2">
    <location>
        <begin position="20"/>
        <end position="44"/>
    </location>
</feature>
<accession>A0A0D7BDT5</accession>
<dbReference type="OrthoDB" id="3249582at2759"/>
<feature type="region of interest" description="Disordered" evidence="1">
    <location>
        <begin position="239"/>
        <end position="267"/>
    </location>
</feature>
<keyword evidence="2" id="KW-1133">Transmembrane helix</keyword>
<feature type="transmembrane region" description="Helical" evidence="2">
    <location>
        <begin position="64"/>
        <end position="84"/>
    </location>
</feature>
<gene>
    <name evidence="3" type="ORF">CYLTODRAFT_490363</name>
</gene>
<name>A0A0D7BDT5_9AGAR</name>
<sequence length="356" mass="38180">MFNYRDLSCGGPQFCFCVPLRVCVIAMALLEIVFSSVSSGLVWYEASDNPALDSGEHASFLASGVVQVIILLASILSLVSAVLRKQLLAQISAFTGYALLLINIIITALLFHKVSAIPTATTCNTQDPNSHDGCTHFLKLTHGAYYAVAVLAILSQLCGSIVGTRYMNQLKSEKQMARAGLIAGPAGYKFVPDTQRYSSWSVAQGAEDATPMMAAASPGPMLSPARISTAPSARSFDPYEELSEYHDRPSFGPDFDADADASVESTSKRLSRYDVESGYGGGDWTHEDVAADEKARLCEEEGDVFVDSSPEKPKSRPLPVIATKSTESLPRYTAVPSPNSQSRRPLPPTPTGQSPS</sequence>
<feature type="transmembrane region" description="Helical" evidence="2">
    <location>
        <begin position="145"/>
        <end position="166"/>
    </location>
</feature>